<evidence type="ECO:0000256" key="2">
    <source>
        <dbReference type="ARBA" id="ARBA00004496"/>
    </source>
</evidence>
<keyword evidence="6" id="KW-0736">Signalosome</keyword>
<dbReference type="eggNOG" id="KOG2582">
    <property type="taxonomic scope" value="Eukaryota"/>
</dbReference>
<dbReference type="Proteomes" id="UP000015241">
    <property type="component" value="Unassembled WGS sequence"/>
</dbReference>
<evidence type="ECO:0000256" key="4">
    <source>
        <dbReference type="ARBA" id="ARBA00014878"/>
    </source>
</evidence>
<keyword evidence="10" id="KW-1185">Reference proteome</keyword>
<accession>S8DL47</accession>
<dbReference type="OrthoDB" id="29061at2759"/>
<organism evidence="9 10">
    <name type="scientific">Fomitopsis schrenkii</name>
    <name type="common">Brown rot fungus</name>
    <dbReference type="NCBI Taxonomy" id="2126942"/>
    <lineage>
        <taxon>Eukaryota</taxon>
        <taxon>Fungi</taxon>
        <taxon>Dikarya</taxon>
        <taxon>Basidiomycota</taxon>
        <taxon>Agaricomycotina</taxon>
        <taxon>Agaricomycetes</taxon>
        <taxon>Polyporales</taxon>
        <taxon>Fomitopsis</taxon>
    </lineage>
</organism>
<reference evidence="9 10" key="1">
    <citation type="journal article" date="2012" name="Science">
        <title>The Paleozoic origin of enzymatic lignin decomposition reconstructed from 31 fungal genomes.</title>
        <authorList>
            <person name="Floudas D."/>
            <person name="Binder M."/>
            <person name="Riley R."/>
            <person name="Barry K."/>
            <person name="Blanchette R.A."/>
            <person name="Henrissat B."/>
            <person name="Martinez A.T."/>
            <person name="Otillar R."/>
            <person name="Spatafora J.W."/>
            <person name="Yadav J.S."/>
            <person name="Aerts A."/>
            <person name="Benoit I."/>
            <person name="Boyd A."/>
            <person name="Carlson A."/>
            <person name="Copeland A."/>
            <person name="Coutinho P.M."/>
            <person name="de Vries R.P."/>
            <person name="Ferreira P."/>
            <person name="Findley K."/>
            <person name="Foster B."/>
            <person name="Gaskell J."/>
            <person name="Glotzer D."/>
            <person name="Gorecki P."/>
            <person name="Heitman J."/>
            <person name="Hesse C."/>
            <person name="Hori C."/>
            <person name="Igarashi K."/>
            <person name="Jurgens J.A."/>
            <person name="Kallen N."/>
            <person name="Kersten P."/>
            <person name="Kohler A."/>
            <person name="Kuees U."/>
            <person name="Kumar T.K.A."/>
            <person name="Kuo A."/>
            <person name="LaButti K."/>
            <person name="Larrondo L.F."/>
            <person name="Lindquist E."/>
            <person name="Ling A."/>
            <person name="Lombard V."/>
            <person name="Lucas S."/>
            <person name="Lundell T."/>
            <person name="Martin R."/>
            <person name="McLaughlin D.J."/>
            <person name="Morgenstern I."/>
            <person name="Morin E."/>
            <person name="Murat C."/>
            <person name="Nagy L.G."/>
            <person name="Nolan M."/>
            <person name="Ohm R.A."/>
            <person name="Patyshakuliyeva A."/>
            <person name="Rokas A."/>
            <person name="Ruiz-Duenas F.J."/>
            <person name="Sabat G."/>
            <person name="Salamov A."/>
            <person name="Samejima M."/>
            <person name="Schmutz J."/>
            <person name="Slot J.C."/>
            <person name="St John F."/>
            <person name="Stenlid J."/>
            <person name="Sun H."/>
            <person name="Sun S."/>
            <person name="Syed K."/>
            <person name="Tsang A."/>
            <person name="Wiebenga A."/>
            <person name="Young D."/>
            <person name="Pisabarro A."/>
            <person name="Eastwood D.C."/>
            <person name="Martin F."/>
            <person name="Cullen D."/>
            <person name="Grigoriev I.V."/>
            <person name="Hibbett D.S."/>
        </authorList>
    </citation>
    <scope>NUCLEOTIDE SEQUENCE</scope>
    <source>
        <strain evidence="10">FP-58527</strain>
    </source>
</reference>
<comment type="similarity">
    <text evidence="3">Belongs to the CSN3 family.</text>
</comment>
<evidence type="ECO:0000313" key="10">
    <source>
        <dbReference type="Proteomes" id="UP000015241"/>
    </source>
</evidence>
<keyword evidence="5" id="KW-0963">Cytoplasm</keyword>
<proteinExistence type="inferred from homology"/>
<evidence type="ECO:0000256" key="7">
    <source>
        <dbReference type="ARBA" id="ARBA00023242"/>
    </source>
</evidence>
<comment type="subcellular location">
    <subcellularLocation>
        <location evidence="2">Cytoplasm</location>
    </subcellularLocation>
    <subcellularLocation>
        <location evidence="1">Nucleus</location>
    </subcellularLocation>
</comment>
<dbReference type="EMBL" id="KE504273">
    <property type="protein sequence ID" value="EPS93477.1"/>
    <property type="molecule type" value="Genomic_DNA"/>
</dbReference>
<dbReference type="SMART" id="SM00088">
    <property type="entry name" value="PINT"/>
    <property type="match status" value="1"/>
</dbReference>
<feature type="domain" description="PCI" evidence="8">
    <location>
        <begin position="217"/>
        <end position="383"/>
    </location>
</feature>
<dbReference type="PANTHER" id="PTHR10758:SF1">
    <property type="entry name" value="COP9 SIGNALOSOME COMPLEX SUBUNIT 3"/>
    <property type="match status" value="1"/>
</dbReference>
<evidence type="ECO:0000256" key="5">
    <source>
        <dbReference type="ARBA" id="ARBA00022490"/>
    </source>
</evidence>
<name>S8DL47_FOMSC</name>
<gene>
    <name evidence="9" type="ORF">FOMPIDRAFT_1136078</name>
</gene>
<evidence type="ECO:0000259" key="8">
    <source>
        <dbReference type="PROSITE" id="PS50250"/>
    </source>
</evidence>
<dbReference type="InParanoid" id="S8DL47"/>
<evidence type="ECO:0000256" key="1">
    <source>
        <dbReference type="ARBA" id="ARBA00004123"/>
    </source>
</evidence>
<dbReference type="HOGENOM" id="CLU_028825_2_1_1"/>
<dbReference type="GO" id="GO:0008180">
    <property type="term" value="C:COP9 signalosome"/>
    <property type="evidence" value="ECO:0007669"/>
    <property type="project" value="UniProtKB-KW"/>
</dbReference>
<dbReference type="Pfam" id="PF01399">
    <property type="entry name" value="PCI"/>
    <property type="match status" value="1"/>
</dbReference>
<dbReference type="GO" id="GO:0006511">
    <property type="term" value="P:ubiquitin-dependent protein catabolic process"/>
    <property type="evidence" value="ECO:0007669"/>
    <property type="project" value="TreeGrafter"/>
</dbReference>
<keyword evidence="7" id="KW-0539">Nucleus</keyword>
<dbReference type="PROSITE" id="PS50250">
    <property type="entry name" value="PCI"/>
    <property type="match status" value="1"/>
</dbReference>
<dbReference type="AlphaFoldDB" id="S8DL47"/>
<evidence type="ECO:0000313" key="9">
    <source>
        <dbReference type="EMBL" id="EPS93477.1"/>
    </source>
</evidence>
<dbReference type="InterPro" id="IPR055089">
    <property type="entry name" value="COP9_N"/>
</dbReference>
<dbReference type="GO" id="GO:0005737">
    <property type="term" value="C:cytoplasm"/>
    <property type="evidence" value="ECO:0007669"/>
    <property type="project" value="UniProtKB-SubCell"/>
</dbReference>
<dbReference type="PANTHER" id="PTHR10758">
    <property type="entry name" value="26S PROTEASOME NON-ATPASE REGULATORY SUBUNIT 3/COP9 SIGNALOSOME COMPLEX SUBUNIT 3"/>
    <property type="match status" value="1"/>
</dbReference>
<evidence type="ECO:0000256" key="3">
    <source>
        <dbReference type="ARBA" id="ARBA00007084"/>
    </source>
</evidence>
<evidence type="ECO:0000256" key="6">
    <source>
        <dbReference type="ARBA" id="ARBA00022790"/>
    </source>
</evidence>
<dbReference type="InterPro" id="IPR000717">
    <property type="entry name" value="PCI_dom"/>
</dbReference>
<dbReference type="STRING" id="743788.S8DL47"/>
<dbReference type="InterPro" id="IPR050756">
    <property type="entry name" value="CSN3"/>
</dbReference>
<protein>
    <recommendedName>
        <fullName evidence="4">COP9 signalosome complex subunit 3</fullName>
    </recommendedName>
</protein>
<sequence>MSQAGSSASAAQAGQSSQAGDALTVDTLVAQAVGGVDTATISKLLRDTAPKDSRDSALISMLATGEDPLRVLDPVQHTLVYLHILCARLNAATPSRPGLDLIEAFCQSFSPEQARLAPQKVTALAKAIVRVAHDFGHDQFALSPLYHLVTRYPPSLACLTTIHPIFVARCVATKHYTLALPVLAVPITTIDLKLSDITYSDNLTYHYAGGVALGALKRWKEAEEFLEICVSSPAQVPAAIQLEASKKLVLIQLILYGKTVAPPRYTNAALQRLLKASPYGVFAKVYPQGKAQLTKSIQKDVDLFTNERHIGLIHQAIDRAPRWLIQKLTSTYLTLGLADIAKEVGLDGEEEVRSIILSMIESDEISATISSDGTVTFSDPVPQISKVDVDRMLRQAQEQTKLLWELDQTMNGNRDYLTKVRYLSVAVGDERRC</sequence>
<dbReference type="Pfam" id="PF22788">
    <property type="entry name" value="COP9_hel_rpt"/>
    <property type="match status" value="1"/>
</dbReference>